<accession>A0A6G9QR47</accession>
<dbReference type="Proteomes" id="UP000502608">
    <property type="component" value="Chromosome"/>
</dbReference>
<dbReference type="KEGG" id="saes:HBH39_17075"/>
<organism evidence="1 2">
    <name type="scientific">Shewanella aestuarii</name>
    <dbReference type="NCBI Taxonomy" id="1028752"/>
    <lineage>
        <taxon>Bacteria</taxon>
        <taxon>Pseudomonadati</taxon>
        <taxon>Pseudomonadota</taxon>
        <taxon>Gammaproteobacteria</taxon>
        <taxon>Alteromonadales</taxon>
        <taxon>Shewanellaceae</taxon>
        <taxon>Shewanella</taxon>
    </lineage>
</organism>
<protein>
    <submittedName>
        <fullName evidence="1">Class I SAM-dependent methyltransferase</fullName>
    </submittedName>
</protein>
<keyword evidence="2" id="KW-1185">Reference proteome</keyword>
<dbReference type="GO" id="GO:0008168">
    <property type="term" value="F:methyltransferase activity"/>
    <property type="evidence" value="ECO:0007669"/>
    <property type="project" value="UniProtKB-KW"/>
</dbReference>
<keyword evidence="1" id="KW-0489">Methyltransferase</keyword>
<sequence length="220" mass="25609">MISCPLCRKPSTFFLQDKKRAFYACKLCGLVAADPKSHVMPNVEKQRYGRSQKATKQRQLTQFILPLLHQINQQQPGSLLGLNFGRVLDEKCIETISHAGHTVYQYDPFFAADHHVLQNRYDFICSYKVFEHFRHPYKEWQLISSLVKPNGWLAISTPLLTDLTHFSKWHYKNNPTHVSFYQQQTFEYLAAHSDFKLLFASQTLILMQKASGSDIKRNLI</sequence>
<dbReference type="Gene3D" id="3.40.50.150">
    <property type="entry name" value="Vaccinia Virus protein VP39"/>
    <property type="match status" value="1"/>
</dbReference>
<proteinExistence type="predicted"/>
<evidence type="ECO:0000313" key="2">
    <source>
        <dbReference type="Proteomes" id="UP000502608"/>
    </source>
</evidence>
<dbReference type="GO" id="GO:0003743">
    <property type="term" value="F:translation initiation factor activity"/>
    <property type="evidence" value="ECO:0007669"/>
    <property type="project" value="InterPro"/>
</dbReference>
<dbReference type="InterPro" id="IPR016190">
    <property type="entry name" value="Transl_init_fac_IF2/IF5_Zn-bd"/>
</dbReference>
<keyword evidence="1" id="KW-0808">Transferase</keyword>
<dbReference type="RefSeq" id="WP_167680141.1">
    <property type="nucleotide sequence ID" value="NZ_CP050313.1"/>
</dbReference>
<reference evidence="1 2" key="1">
    <citation type="submission" date="2020-03" db="EMBL/GenBank/DDBJ databases">
        <title>Complete genome sequence of Shewanella sp.</title>
        <authorList>
            <person name="Kim Y.-S."/>
            <person name="Kim S.-J."/>
            <person name="Jung H.-K."/>
            <person name="Kim K.-H."/>
        </authorList>
    </citation>
    <scope>NUCLEOTIDE SEQUENCE [LARGE SCALE GENOMIC DNA]</scope>
    <source>
        <strain evidence="1 2">PN3F2</strain>
    </source>
</reference>
<name>A0A6G9QR47_9GAMM</name>
<dbReference type="InterPro" id="IPR029063">
    <property type="entry name" value="SAM-dependent_MTases_sf"/>
</dbReference>
<dbReference type="EMBL" id="CP050313">
    <property type="protein sequence ID" value="QIR16289.1"/>
    <property type="molecule type" value="Genomic_DNA"/>
</dbReference>
<dbReference type="AlphaFoldDB" id="A0A6G9QR47"/>
<dbReference type="SUPFAM" id="SSF75689">
    <property type="entry name" value="Zinc-binding domain of translation initiation factor 2 beta"/>
    <property type="match status" value="1"/>
</dbReference>
<dbReference type="SUPFAM" id="SSF53335">
    <property type="entry name" value="S-adenosyl-L-methionine-dependent methyltransferases"/>
    <property type="match status" value="1"/>
</dbReference>
<evidence type="ECO:0000313" key="1">
    <source>
        <dbReference type="EMBL" id="QIR16289.1"/>
    </source>
</evidence>
<dbReference type="Pfam" id="PF13489">
    <property type="entry name" value="Methyltransf_23"/>
    <property type="match status" value="1"/>
</dbReference>
<gene>
    <name evidence="1" type="ORF">HBH39_17075</name>
</gene>
<dbReference type="GO" id="GO:0032259">
    <property type="term" value="P:methylation"/>
    <property type="evidence" value="ECO:0007669"/>
    <property type="project" value="UniProtKB-KW"/>
</dbReference>